<name>A0ABQ1FI72_9BACL</name>
<protein>
    <recommendedName>
        <fullName evidence="3">Transposase</fullName>
    </recommendedName>
</protein>
<dbReference type="EMBL" id="BMHE01000063">
    <property type="protein sequence ID" value="GGA11602.1"/>
    <property type="molecule type" value="Genomic_DNA"/>
</dbReference>
<organism evidence="1 2">
    <name type="scientific">Paenibacillus marchantiophytorum</name>
    <dbReference type="NCBI Taxonomy" id="1619310"/>
    <lineage>
        <taxon>Bacteria</taxon>
        <taxon>Bacillati</taxon>
        <taxon>Bacillota</taxon>
        <taxon>Bacilli</taxon>
        <taxon>Bacillales</taxon>
        <taxon>Paenibacillaceae</taxon>
        <taxon>Paenibacillus</taxon>
    </lineage>
</organism>
<proteinExistence type="predicted"/>
<evidence type="ECO:0000313" key="1">
    <source>
        <dbReference type="EMBL" id="GGA11602.1"/>
    </source>
</evidence>
<comment type="caution">
    <text evidence="1">The sequence shown here is derived from an EMBL/GenBank/DDBJ whole genome shotgun (WGS) entry which is preliminary data.</text>
</comment>
<gene>
    <name evidence="1" type="ORF">GCM10008018_65840</name>
</gene>
<evidence type="ECO:0000313" key="2">
    <source>
        <dbReference type="Proteomes" id="UP000615455"/>
    </source>
</evidence>
<keyword evidence="2" id="KW-1185">Reference proteome</keyword>
<accession>A0ABQ1FI72</accession>
<dbReference type="RefSeq" id="WP_189019884.1">
    <property type="nucleotide sequence ID" value="NZ_BMHE01000063.1"/>
</dbReference>
<evidence type="ECO:0008006" key="3">
    <source>
        <dbReference type="Google" id="ProtNLM"/>
    </source>
</evidence>
<sequence>MDQREALRNELQAIITAAKPFVKRLRERSSHIQAGHFTNLAMQSRKLADRNDMLLPTYRRYVDRMIEEFNYQVSLAYEKHPDLKKLSKRSAKALDDPKEPTKALKVSITLPVHEWLFVDESIKNGFAQSRSEYFRKLHISRRR</sequence>
<reference evidence="2" key="1">
    <citation type="journal article" date="2019" name="Int. J. Syst. Evol. Microbiol.">
        <title>The Global Catalogue of Microorganisms (GCM) 10K type strain sequencing project: providing services to taxonomists for standard genome sequencing and annotation.</title>
        <authorList>
            <consortium name="The Broad Institute Genomics Platform"/>
            <consortium name="The Broad Institute Genome Sequencing Center for Infectious Disease"/>
            <person name="Wu L."/>
            <person name="Ma J."/>
        </authorList>
    </citation>
    <scope>NUCLEOTIDE SEQUENCE [LARGE SCALE GENOMIC DNA]</scope>
    <source>
        <strain evidence="2">CGMCC 1.15043</strain>
    </source>
</reference>
<dbReference type="Proteomes" id="UP000615455">
    <property type="component" value="Unassembled WGS sequence"/>
</dbReference>